<dbReference type="PANTHER" id="PTHR21077">
    <property type="entry name" value="EME1 PROTEIN"/>
    <property type="match status" value="1"/>
</dbReference>
<keyword evidence="3" id="KW-0540">Nuclease</keyword>
<evidence type="ECO:0000256" key="12">
    <source>
        <dbReference type="ARBA" id="ARBA00023254"/>
    </source>
</evidence>
<dbReference type="InterPro" id="IPR033310">
    <property type="entry name" value="Mms4/EME1/EME2"/>
</dbReference>
<evidence type="ECO:0000313" key="15">
    <source>
        <dbReference type="Proteomes" id="UP000009168"/>
    </source>
</evidence>
<dbReference type="EMBL" id="GG662673">
    <property type="protein sequence ID" value="EAR96921.1"/>
    <property type="molecule type" value="Genomic_DNA"/>
</dbReference>
<evidence type="ECO:0000256" key="6">
    <source>
        <dbReference type="ARBA" id="ARBA00022763"/>
    </source>
</evidence>
<keyword evidence="8" id="KW-0460">Magnesium</keyword>
<accession>Q23KC2</accession>
<keyword evidence="10" id="KW-0234">DNA repair</keyword>
<keyword evidence="6" id="KW-0227">DNA damage</keyword>
<gene>
    <name evidence="14" type="ORF">TTHERM_00194130</name>
</gene>
<protein>
    <submittedName>
        <fullName evidence="14">Uncharacterized protein</fullName>
    </submittedName>
</protein>
<evidence type="ECO:0000256" key="9">
    <source>
        <dbReference type="ARBA" id="ARBA00023172"/>
    </source>
</evidence>
<dbReference type="GO" id="GO:0048476">
    <property type="term" value="C:Holliday junction resolvase complex"/>
    <property type="evidence" value="ECO:0007669"/>
    <property type="project" value="InterPro"/>
</dbReference>
<evidence type="ECO:0000256" key="3">
    <source>
        <dbReference type="ARBA" id="ARBA00022722"/>
    </source>
</evidence>
<dbReference type="AlphaFoldDB" id="Q23KC2"/>
<dbReference type="Gene3D" id="1.10.150.670">
    <property type="entry name" value="Crossover junction endonuclease EME1, DNA-binding domain"/>
    <property type="match status" value="1"/>
</dbReference>
<dbReference type="HOGENOM" id="CLU_682397_0_0_1"/>
<proteinExistence type="predicted"/>
<dbReference type="InterPro" id="IPR042530">
    <property type="entry name" value="EME1/EME2_C"/>
</dbReference>
<evidence type="ECO:0000256" key="10">
    <source>
        <dbReference type="ARBA" id="ARBA00023204"/>
    </source>
</evidence>
<dbReference type="GO" id="GO:0016787">
    <property type="term" value="F:hydrolase activity"/>
    <property type="evidence" value="ECO:0007669"/>
    <property type="project" value="UniProtKB-KW"/>
</dbReference>
<dbReference type="KEGG" id="tet:TTHERM_00194130"/>
<dbReference type="GO" id="GO:0051321">
    <property type="term" value="P:meiotic cell cycle"/>
    <property type="evidence" value="ECO:0007669"/>
    <property type="project" value="UniProtKB-KW"/>
</dbReference>
<dbReference type="GO" id="GO:0046872">
    <property type="term" value="F:metal ion binding"/>
    <property type="evidence" value="ECO:0007669"/>
    <property type="project" value="UniProtKB-KW"/>
</dbReference>
<keyword evidence="5" id="KW-0255">Endonuclease</keyword>
<comment type="cofactor">
    <cofactor evidence="1">
        <name>Mg(2+)</name>
        <dbReference type="ChEBI" id="CHEBI:18420"/>
    </cofactor>
</comment>
<feature type="region of interest" description="Disordered" evidence="13">
    <location>
        <begin position="210"/>
        <end position="230"/>
    </location>
</feature>
<dbReference type="GO" id="GO:0004519">
    <property type="term" value="F:endonuclease activity"/>
    <property type="evidence" value="ECO:0007669"/>
    <property type="project" value="UniProtKB-KW"/>
</dbReference>
<dbReference type="GeneID" id="7844641"/>
<reference evidence="15" key="1">
    <citation type="journal article" date="2006" name="PLoS Biol.">
        <title>Macronuclear genome sequence of the ciliate Tetrahymena thermophila, a model eukaryote.</title>
        <authorList>
            <person name="Eisen J.A."/>
            <person name="Coyne R.S."/>
            <person name="Wu M."/>
            <person name="Wu D."/>
            <person name="Thiagarajan M."/>
            <person name="Wortman J.R."/>
            <person name="Badger J.H."/>
            <person name="Ren Q."/>
            <person name="Amedeo P."/>
            <person name="Jones K.M."/>
            <person name="Tallon L.J."/>
            <person name="Delcher A.L."/>
            <person name="Salzberg S.L."/>
            <person name="Silva J.C."/>
            <person name="Haas B.J."/>
            <person name="Majoros W.H."/>
            <person name="Farzad M."/>
            <person name="Carlton J.M."/>
            <person name="Smith R.K. Jr."/>
            <person name="Garg J."/>
            <person name="Pearlman R.E."/>
            <person name="Karrer K.M."/>
            <person name="Sun L."/>
            <person name="Manning G."/>
            <person name="Elde N.C."/>
            <person name="Turkewitz A.P."/>
            <person name="Asai D.J."/>
            <person name="Wilkes D.E."/>
            <person name="Wang Y."/>
            <person name="Cai H."/>
            <person name="Collins K."/>
            <person name="Stewart B.A."/>
            <person name="Lee S.R."/>
            <person name="Wilamowska K."/>
            <person name="Weinberg Z."/>
            <person name="Ruzzo W.L."/>
            <person name="Wloga D."/>
            <person name="Gaertig J."/>
            <person name="Frankel J."/>
            <person name="Tsao C.-C."/>
            <person name="Gorovsky M.A."/>
            <person name="Keeling P.J."/>
            <person name="Waller R.F."/>
            <person name="Patron N.J."/>
            <person name="Cherry J.M."/>
            <person name="Stover N.A."/>
            <person name="Krieger C.J."/>
            <person name="del Toro C."/>
            <person name="Ryder H.F."/>
            <person name="Williamson S.C."/>
            <person name="Barbeau R.A."/>
            <person name="Hamilton E.P."/>
            <person name="Orias E."/>
        </authorList>
    </citation>
    <scope>NUCLEOTIDE SEQUENCE [LARGE SCALE GENOMIC DNA]</scope>
    <source>
        <strain evidence="15">SB210</strain>
    </source>
</reference>
<keyword evidence="7" id="KW-0378">Hydrolase</keyword>
<dbReference type="PANTHER" id="PTHR21077:SF5">
    <property type="entry name" value="CROSSOVER JUNCTION ENDONUCLEASE MMS4"/>
    <property type="match status" value="1"/>
</dbReference>
<dbReference type="GO" id="GO:0006310">
    <property type="term" value="P:DNA recombination"/>
    <property type="evidence" value="ECO:0007669"/>
    <property type="project" value="UniProtKB-KW"/>
</dbReference>
<keyword evidence="4" id="KW-0479">Metal-binding</keyword>
<dbReference type="GO" id="GO:0005634">
    <property type="term" value="C:nucleus"/>
    <property type="evidence" value="ECO:0007669"/>
    <property type="project" value="UniProtKB-SubCell"/>
</dbReference>
<dbReference type="Proteomes" id="UP000009168">
    <property type="component" value="Unassembled WGS sequence"/>
</dbReference>
<evidence type="ECO:0000256" key="7">
    <source>
        <dbReference type="ARBA" id="ARBA00022801"/>
    </source>
</evidence>
<evidence type="ECO:0000256" key="11">
    <source>
        <dbReference type="ARBA" id="ARBA00023242"/>
    </source>
</evidence>
<keyword evidence="11" id="KW-0539">Nucleus</keyword>
<evidence type="ECO:0000256" key="8">
    <source>
        <dbReference type="ARBA" id="ARBA00022842"/>
    </source>
</evidence>
<organism evidence="14 15">
    <name type="scientific">Tetrahymena thermophila (strain SB210)</name>
    <dbReference type="NCBI Taxonomy" id="312017"/>
    <lineage>
        <taxon>Eukaryota</taxon>
        <taxon>Sar</taxon>
        <taxon>Alveolata</taxon>
        <taxon>Ciliophora</taxon>
        <taxon>Intramacronucleata</taxon>
        <taxon>Oligohymenophorea</taxon>
        <taxon>Hymenostomatida</taxon>
        <taxon>Tetrahymenina</taxon>
        <taxon>Tetrahymenidae</taxon>
        <taxon>Tetrahymena</taxon>
    </lineage>
</organism>
<evidence type="ECO:0000256" key="2">
    <source>
        <dbReference type="ARBA" id="ARBA00004123"/>
    </source>
</evidence>
<evidence type="ECO:0000256" key="1">
    <source>
        <dbReference type="ARBA" id="ARBA00001946"/>
    </source>
</evidence>
<name>Q23KC2_TETTS</name>
<keyword evidence="9" id="KW-0233">DNA recombination</keyword>
<dbReference type="GO" id="GO:0006281">
    <property type="term" value="P:DNA repair"/>
    <property type="evidence" value="ECO:0007669"/>
    <property type="project" value="UniProtKB-KW"/>
</dbReference>
<evidence type="ECO:0000256" key="5">
    <source>
        <dbReference type="ARBA" id="ARBA00022759"/>
    </source>
</evidence>
<comment type="subcellular location">
    <subcellularLocation>
        <location evidence="2">Nucleus</location>
    </subcellularLocation>
</comment>
<keyword evidence="12" id="KW-0469">Meiosis</keyword>
<evidence type="ECO:0000313" key="14">
    <source>
        <dbReference type="EMBL" id="EAR96921.1"/>
    </source>
</evidence>
<sequence length="404" mass="47015">MRIQVTKGKIEDALLIFGKDYSEIEEIEEFLTNCECSSFQLEVQQTLEQNQIQIYTVDRKKESKKPKKKTFKNKDFNVYDIVTKYNQNFSIEGELSDDNHLEDGQVNSNKYGEIIDKQIQANLFYFNRQMFNMFSNLDEITQFILNKKVQGTKNVLVLEDIKDIFVSRQIRKEIQMTQNAPKRNLSSDEGEQGLDFEDLFQKRDQNKSIKEKKTGFSTSDDENAPQYQGNKFCSQQNKKKSIQGSDAAIQDWLCEIGIKYDIDYRFTFSPKETNEYLTNCLLTAIKSKYKKDIGLFDQKNKTTSELATAEGLTGYYDQQWVQILMSINQISEKKAVAVAKEYRTITQLIKIYKQQESLKQRELALQSIQYKGEKGKSEKSLGKVISKKIFNIFSNDDPNDLINQ</sequence>
<dbReference type="RefSeq" id="XP_001017166.1">
    <property type="nucleotide sequence ID" value="XM_001017166.1"/>
</dbReference>
<evidence type="ECO:0000256" key="13">
    <source>
        <dbReference type="SAM" id="MobiDB-lite"/>
    </source>
</evidence>
<dbReference type="InParanoid" id="Q23KC2"/>
<dbReference type="Pfam" id="PF21292">
    <property type="entry name" value="EME1-MUS81_C"/>
    <property type="match status" value="1"/>
</dbReference>
<evidence type="ECO:0000256" key="4">
    <source>
        <dbReference type="ARBA" id="ARBA00022723"/>
    </source>
</evidence>
<keyword evidence="15" id="KW-1185">Reference proteome</keyword>